<dbReference type="EMBL" id="LN679157">
    <property type="protein sequence ID" value="CEL61513.1"/>
    <property type="molecule type" value="Genomic_DNA"/>
</dbReference>
<feature type="domain" description="Jacalin-type lectin" evidence="3">
    <location>
        <begin position="443"/>
        <end position="591"/>
    </location>
</feature>
<evidence type="ECO:0000256" key="2">
    <source>
        <dbReference type="ARBA" id="ARBA00022734"/>
    </source>
</evidence>
<dbReference type="InterPro" id="IPR054586">
    <property type="entry name" value="MACPF_1_fungal"/>
</dbReference>
<evidence type="ECO:0000256" key="1">
    <source>
        <dbReference type="ARBA" id="ARBA00022729"/>
    </source>
</evidence>
<dbReference type="SUPFAM" id="SSF51101">
    <property type="entry name" value="Mannose-binding lectins"/>
    <property type="match status" value="2"/>
</dbReference>
<keyword evidence="5" id="KW-1185">Reference proteome</keyword>
<protein>
    <recommendedName>
        <fullName evidence="3">Jacalin-type lectin domain-containing protein</fullName>
    </recommendedName>
</protein>
<feature type="domain" description="Jacalin-type lectin" evidence="3">
    <location>
        <begin position="289"/>
        <end position="427"/>
    </location>
</feature>
<dbReference type="InterPro" id="IPR052321">
    <property type="entry name" value="PolyBind_ProtTraffic"/>
</dbReference>
<dbReference type="InterPro" id="IPR001229">
    <property type="entry name" value="Jacalin-like_lectin_dom"/>
</dbReference>
<dbReference type="Pfam" id="PF01419">
    <property type="entry name" value="Jacalin"/>
    <property type="match status" value="2"/>
</dbReference>
<evidence type="ECO:0000313" key="5">
    <source>
        <dbReference type="Proteomes" id="UP000059188"/>
    </source>
</evidence>
<sequence length="594" mass="65551">MNTDCRAPTVDDPCDNNVVLPSGFAHCPGRNDIDQILHGSGWLCGFRVDDMDGPQATARQVASYMEGGAPVIQETNSTLTEFITTHNLRAANYVHHGWSVGAIETISPWTLSRIDATNRHNEKGEWITRRTLAQRLRVQVLLEDLSPAPEFEAAIKDALQRPSSYEKFRAVYDAMNRWGDVIPLGIEIGSSLTLTDREVSFNEVGHFPETNVYNSITHLSTIKTARINRNGATSNAGWEDGRWIIMDVPAVEWRLIRIVAVASTLSLLVSNIQTQLTNLYNERLTYVPPLAIEPITWPRKTYDDVTHASRTISKIAIHSGNHIAALSVTYLDSMTWGGGGDGGIEQTFVLAAGEYITEVLTSTDGEWLRAIQFITNQGRCSGIYGMLEGIPTISRSEGGVLAGLTINTNKHDNFGYMVTGFSGIWRHDIIPRAPKEKDAYSEYFGGNVQPGNGFNDRSIIGNSDSMCISSVEIRAHGDIHSIEFTYTDTRNGKICKVKTPRHGGSHGPYYRFDLEKGEHIVSVTGKHSNEFLRQLCFGTNLGRMSQVYGAGDGQSFSTRAPLGEDRKSLRLQYVLGKCSHGLIGLVFAWTPGLP</sequence>
<evidence type="ECO:0000313" key="4">
    <source>
        <dbReference type="EMBL" id="CEL61513.1"/>
    </source>
</evidence>
<dbReference type="Proteomes" id="UP000059188">
    <property type="component" value="Unassembled WGS sequence"/>
</dbReference>
<proteinExistence type="predicted"/>
<dbReference type="Gene3D" id="2.100.10.30">
    <property type="entry name" value="Jacalin-like lectin domain"/>
    <property type="match status" value="2"/>
</dbReference>
<dbReference type="GO" id="GO:0030246">
    <property type="term" value="F:carbohydrate binding"/>
    <property type="evidence" value="ECO:0007669"/>
    <property type="project" value="UniProtKB-KW"/>
</dbReference>
<dbReference type="InterPro" id="IPR036404">
    <property type="entry name" value="Jacalin-like_lectin_dom_sf"/>
</dbReference>
<keyword evidence="2" id="KW-0430">Lectin</keyword>
<dbReference type="PROSITE" id="PS51752">
    <property type="entry name" value="JACALIN_LECTIN"/>
    <property type="match status" value="2"/>
</dbReference>
<gene>
    <name evidence="4" type="ORF">RSOLAG1IB_10086</name>
</gene>
<evidence type="ECO:0000259" key="3">
    <source>
        <dbReference type="PROSITE" id="PS51752"/>
    </source>
</evidence>
<name>A0A0B7FZ24_THACB</name>
<dbReference type="SMART" id="SM00915">
    <property type="entry name" value="Jacalin"/>
    <property type="match status" value="2"/>
</dbReference>
<accession>A0A0B7FZ24</accession>
<dbReference type="Pfam" id="PF22693">
    <property type="entry name" value="MACPF_1"/>
    <property type="match status" value="1"/>
</dbReference>
<keyword evidence="1" id="KW-0732">Signal</keyword>
<dbReference type="PANTHER" id="PTHR33589">
    <property type="entry name" value="OS11G0524900 PROTEIN"/>
    <property type="match status" value="1"/>
</dbReference>
<dbReference type="OrthoDB" id="3156891at2759"/>
<dbReference type="PANTHER" id="PTHR33589:SF3">
    <property type="entry name" value="ZYMOGEN GRANULE MEMBRANE PROTEIN 16-LIKE"/>
    <property type="match status" value="1"/>
</dbReference>
<reference evidence="4 5" key="1">
    <citation type="submission" date="2014-11" db="EMBL/GenBank/DDBJ databases">
        <authorList>
            <person name="Wibberg Daniel"/>
        </authorList>
    </citation>
    <scope>NUCLEOTIDE SEQUENCE [LARGE SCALE GENOMIC DNA]</scope>
    <source>
        <strain evidence="4">Rhizoctonia solani AG1-IB 7/3/14</strain>
    </source>
</reference>
<dbReference type="AlphaFoldDB" id="A0A0B7FZ24"/>
<organism evidence="4 5">
    <name type="scientific">Thanatephorus cucumeris (strain AG1-IB / isolate 7/3/14)</name>
    <name type="common">Lettuce bottom rot fungus</name>
    <name type="synonym">Rhizoctonia solani</name>
    <dbReference type="NCBI Taxonomy" id="1108050"/>
    <lineage>
        <taxon>Eukaryota</taxon>
        <taxon>Fungi</taxon>
        <taxon>Dikarya</taxon>
        <taxon>Basidiomycota</taxon>
        <taxon>Agaricomycotina</taxon>
        <taxon>Agaricomycetes</taxon>
        <taxon>Cantharellales</taxon>
        <taxon>Ceratobasidiaceae</taxon>
        <taxon>Rhizoctonia</taxon>
        <taxon>Rhizoctonia solani AG-1</taxon>
    </lineage>
</organism>